<dbReference type="AlphaFoldDB" id="A0A0D3KQV2"/>
<dbReference type="Proteomes" id="UP000013827">
    <property type="component" value="Unassembled WGS sequence"/>
</dbReference>
<sequence>MKRLEELSHSFAAKHAALGATSGLLMSFVHVMQLHSADALWQTLKDTEWLRTKQALRPFPESSSVNTRLLLTRHERPAAAEAPPLPPYATHPGAAPVAEEGGGGGLTFAREMHVLFSPRLPHSSCRFEVRAEGVVGVG</sequence>
<name>A0A0D3KQV2_EMIH1</name>
<keyword evidence="3" id="KW-1185">Reference proteome</keyword>
<evidence type="ECO:0000313" key="3">
    <source>
        <dbReference type="Proteomes" id="UP000013827"/>
    </source>
</evidence>
<dbReference type="PaxDb" id="2903-EOD38137"/>
<dbReference type="KEGG" id="ehx:EMIHUDRAFT_200616"/>
<evidence type="ECO:0000256" key="1">
    <source>
        <dbReference type="SAM" id="MobiDB-lite"/>
    </source>
</evidence>
<accession>A0A0D3KQV2</accession>
<protein>
    <submittedName>
        <fullName evidence="2">Uncharacterized protein</fullName>
    </submittedName>
</protein>
<organism evidence="2 3">
    <name type="scientific">Emiliania huxleyi (strain CCMP1516)</name>
    <dbReference type="NCBI Taxonomy" id="280463"/>
    <lineage>
        <taxon>Eukaryota</taxon>
        <taxon>Haptista</taxon>
        <taxon>Haptophyta</taxon>
        <taxon>Prymnesiophyceae</taxon>
        <taxon>Isochrysidales</taxon>
        <taxon>Noelaerhabdaceae</taxon>
        <taxon>Emiliania</taxon>
    </lineage>
</organism>
<dbReference type="RefSeq" id="XP_005790566.1">
    <property type="nucleotide sequence ID" value="XM_005790509.1"/>
</dbReference>
<dbReference type="HOGENOM" id="CLU_1859034_0_0_1"/>
<feature type="region of interest" description="Disordered" evidence="1">
    <location>
        <begin position="74"/>
        <end position="102"/>
    </location>
</feature>
<dbReference type="EnsemblProtists" id="EOD38137">
    <property type="protein sequence ID" value="EOD38137"/>
    <property type="gene ID" value="EMIHUDRAFT_200616"/>
</dbReference>
<proteinExistence type="predicted"/>
<evidence type="ECO:0000313" key="2">
    <source>
        <dbReference type="EnsemblProtists" id="EOD38137"/>
    </source>
</evidence>
<reference evidence="2" key="2">
    <citation type="submission" date="2024-10" db="UniProtKB">
        <authorList>
            <consortium name="EnsemblProtists"/>
        </authorList>
    </citation>
    <scope>IDENTIFICATION</scope>
</reference>
<reference evidence="3" key="1">
    <citation type="journal article" date="2013" name="Nature">
        <title>Pan genome of the phytoplankton Emiliania underpins its global distribution.</title>
        <authorList>
            <person name="Read B.A."/>
            <person name="Kegel J."/>
            <person name="Klute M.J."/>
            <person name="Kuo A."/>
            <person name="Lefebvre S.C."/>
            <person name="Maumus F."/>
            <person name="Mayer C."/>
            <person name="Miller J."/>
            <person name="Monier A."/>
            <person name="Salamov A."/>
            <person name="Young J."/>
            <person name="Aguilar M."/>
            <person name="Claverie J.M."/>
            <person name="Frickenhaus S."/>
            <person name="Gonzalez K."/>
            <person name="Herman E.K."/>
            <person name="Lin Y.C."/>
            <person name="Napier J."/>
            <person name="Ogata H."/>
            <person name="Sarno A.F."/>
            <person name="Shmutz J."/>
            <person name="Schroeder D."/>
            <person name="de Vargas C."/>
            <person name="Verret F."/>
            <person name="von Dassow P."/>
            <person name="Valentin K."/>
            <person name="Van de Peer Y."/>
            <person name="Wheeler G."/>
            <person name="Dacks J.B."/>
            <person name="Delwiche C.F."/>
            <person name="Dyhrman S.T."/>
            <person name="Glockner G."/>
            <person name="John U."/>
            <person name="Richards T."/>
            <person name="Worden A.Z."/>
            <person name="Zhang X."/>
            <person name="Grigoriev I.V."/>
            <person name="Allen A.E."/>
            <person name="Bidle K."/>
            <person name="Borodovsky M."/>
            <person name="Bowler C."/>
            <person name="Brownlee C."/>
            <person name="Cock J.M."/>
            <person name="Elias M."/>
            <person name="Gladyshev V.N."/>
            <person name="Groth M."/>
            <person name="Guda C."/>
            <person name="Hadaegh A."/>
            <person name="Iglesias-Rodriguez M.D."/>
            <person name="Jenkins J."/>
            <person name="Jones B.M."/>
            <person name="Lawson T."/>
            <person name="Leese F."/>
            <person name="Lindquist E."/>
            <person name="Lobanov A."/>
            <person name="Lomsadze A."/>
            <person name="Malik S.B."/>
            <person name="Marsh M.E."/>
            <person name="Mackinder L."/>
            <person name="Mock T."/>
            <person name="Mueller-Roeber B."/>
            <person name="Pagarete A."/>
            <person name="Parker M."/>
            <person name="Probert I."/>
            <person name="Quesneville H."/>
            <person name="Raines C."/>
            <person name="Rensing S.A."/>
            <person name="Riano-Pachon D.M."/>
            <person name="Richier S."/>
            <person name="Rokitta S."/>
            <person name="Shiraiwa Y."/>
            <person name="Soanes D.M."/>
            <person name="van der Giezen M."/>
            <person name="Wahlund T.M."/>
            <person name="Williams B."/>
            <person name="Wilson W."/>
            <person name="Wolfe G."/>
            <person name="Wurch L.L."/>
        </authorList>
    </citation>
    <scope>NUCLEOTIDE SEQUENCE</scope>
</reference>
<dbReference type="GeneID" id="17283407"/>